<dbReference type="InterPro" id="IPR002745">
    <property type="entry name" value="Ptrans_KptA/Tpt1"/>
</dbReference>
<evidence type="ECO:0000256" key="2">
    <source>
        <dbReference type="ARBA" id="ARBA00022679"/>
    </source>
</evidence>
<keyword evidence="3" id="KW-0520">NAD</keyword>
<dbReference type="PANTHER" id="PTHR12684:SF2">
    <property type="entry name" value="TRNA 2'-PHOSPHOTRANSFERASE 1"/>
    <property type="match status" value="1"/>
</dbReference>
<dbReference type="InterPro" id="IPR042081">
    <property type="entry name" value="RNA_2'-PTrans_C"/>
</dbReference>
<dbReference type="OrthoDB" id="4537997at2"/>
<keyword evidence="5" id="KW-1185">Reference proteome</keyword>
<evidence type="ECO:0000256" key="1">
    <source>
        <dbReference type="ARBA" id="ARBA00009836"/>
    </source>
</evidence>
<dbReference type="GO" id="GO:0000215">
    <property type="term" value="F:tRNA 2'-phosphotransferase activity"/>
    <property type="evidence" value="ECO:0007669"/>
    <property type="project" value="TreeGrafter"/>
</dbReference>
<dbReference type="SUPFAM" id="SSF56399">
    <property type="entry name" value="ADP-ribosylation"/>
    <property type="match status" value="1"/>
</dbReference>
<dbReference type="RefSeq" id="WP_106394298.1">
    <property type="nucleotide sequence ID" value="NZ_PVNK01000219.1"/>
</dbReference>
<dbReference type="InterPro" id="IPR042080">
    <property type="entry name" value="RNA_2'-PTrans_N"/>
</dbReference>
<dbReference type="Gene3D" id="1.10.10.970">
    <property type="entry name" value="RNA 2'-phosphotransferase, Tpt1/KptA family, N-terminal domain"/>
    <property type="match status" value="1"/>
</dbReference>
<dbReference type="Gene3D" id="3.20.170.30">
    <property type="match status" value="1"/>
</dbReference>
<comment type="caution">
    <text evidence="4">The sequence shown here is derived from an EMBL/GenBank/DDBJ whole genome shotgun (WGS) entry which is preliminary data.</text>
</comment>
<proteinExistence type="inferred from homology"/>
<reference evidence="4 5" key="1">
    <citation type="submission" date="2018-03" db="EMBL/GenBank/DDBJ databases">
        <title>Draft Genome Sequences of the Obligatory Marine Myxobacteria Enhygromyxa salina SWB005.</title>
        <authorList>
            <person name="Poehlein A."/>
            <person name="Moghaddam J.A."/>
            <person name="Harms H."/>
            <person name="Alanjari M."/>
            <person name="Koenig G.M."/>
            <person name="Daniel R."/>
            <person name="Schaeberle T.F."/>
        </authorList>
    </citation>
    <scope>NUCLEOTIDE SEQUENCE [LARGE SCALE GENOMIC DNA]</scope>
    <source>
        <strain evidence="4 5">SWB005</strain>
    </source>
</reference>
<accession>A0A2S9XH76</accession>
<organism evidence="4 5">
    <name type="scientific">Enhygromyxa salina</name>
    <dbReference type="NCBI Taxonomy" id="215803"/>
    <lineage>
        <taxon>Bacteria</taxon>
        <taxon>Pseudomonadati</taxon>
        <taxon>Myxococcota</taxon>
        <taxon>Polyangia</taxon>
        <taxon>Nannocystales</taxon>
        <taxon>Nannocystaceae</taxon>
        <taxon>Enhygromyxa</taxon>
    </lineage>
</organism>
<dbReference type="Proteomes" id="UP000237968">
    <property type="component" value="Unassembled WGS sequence"/>
</dbReference>
<keyword evidence="2 4" id="KW-0808">Transferase</keyword>
<dbReference type="GO" id="GO:0006388">
    <property type="term" value="P:tRNA splicing, via endonucleolytic cleavage and ligation"/>
    <property type="evidence" value="ECO:0007669"/>
    <property type="project" value="TreeGrafter"/>
</dbReference>
<dbReference type="PANTHER" id="PTHR12684">
    <property type="entry name" value="PUTATIVE PHOSPHOTRANSFERASE"/>
    <property type="match status" value="1"/>
</dbReference>
<name>A0A2S9XH76_9BACT</name>
<dbReference type="AlphaFoldDB" id="A0A2S9XH76"/>
<dbReference type="EMBL" id="PVNK01000219">
    <property type="protein sequence ID" value="PRP92205.1"/>
    <property type="molecule type" value="Genomic_DNA"/>
</dbReference>
<evidence type="ECO:0000256" key="3">
    <source>
        <dbReference type="ARBA" id="ARBA00023027"/>
    </source>
</evidence>
<comment type="similarity">
    <text evidence="1">Belongs to the KptA/TPT1 family.</text>
</comment>
<sequence length="203" mass="22322">MERRLVKKSKRLSWLLRHHATDQGLDMDEAGWVAVDQVLSALQMSLAELELVVRENNKQRLQLDGGRVRACQGHSLDNRAVTREGLERSWATYGGEGPVWHGTKVDAVPSIAEQGILPVARTHVHLAPTLVSKVGKRAAVHVMLEVSPARLRAAGVVLYQAPNGVVLARDIPASCVVGLRAMTRRARERELELKGLFPELALA</sequence>
<dbReference type="Pfam" id="PF01885">
    <property type="entry name" value="PTS_2-RNA"/>
    <property type="match status" value="1"/>
</dbReference>
<evidence type="ECO:0000313" key="4">
    <source>
        <dbReference type="EMBL" id="PRP92205.1"/>
    </source>
</evidence>
<evidence type="ECO:0000313" key="5">
    <source>
        <dbReference type="Proteomes" id="UP000237968"/>
    </source>
</evidence>
<protein>
    <submittedName>
        <fullName evidence="4">RNA 2'-phosphotransferase</fullName>
    </submittedName>
</protein>
<gene>
    <name evidence="4" type="ORF">ENSA5_50530</name>
</gene>